<dbReference type="PROSITE" id="PS51987">
    <property type="entry name" value="GS_CATALYTIC"/>
    <property type="match status" value="1"/>
</dbReference>
<dbReference type="InParanoid" id="A0A132B4Q5"/>
<accession>A0A132B4Q5</accession>
<keyword evidence="5" id="KW-0808">Transferase</keyword>
<dbReference type="AlphaFoldDB" id="A0A132B4Q5"/>
<dbReference type="EMBL" id="KQ947440">
    <property type="protein sequence ID" value="KUJ07311.1"/>
    <property type="molecule type" value="Genomic_DNA"/>
</dbReference>
<keyword evidence="5" id="KW-0418">Kinase</keyword>
<evidence type="ECO:0000313" key="5">
    <source>
        <dbReference type="EMBL" id="KUJ07311.1"/>
    </source>
</evidence>
<reference evidence="5 6" key="1">
    <citation type="submission" date="2015-10" db="EMBL/GenBank/DDBJ databases">
        <title>Full genome of DAOMC 229536 Phialocephala scopiformis, a fungal endophyte of spruce producing the potent anti-insectan compound rugulosin.</title>
        <authorList>
            <consortium name="DOE Joint Genome Institute"/>
            <person name="Walker A.K."/>
            <person name="Frasz S.L."/>
            <person name="Seifert K.A."/>
            <person name="Miller J.D."/>
            <person name="Mondo S.J."/>
            <person name="Labutti K."/>
            <person name="Lipzen A."/>
            <person name="Dockter R."/>
            <person name="Kennedy M."/>
            <person name="Grigoriev I.V."/>
            <person name="Spatafora J.W."/>
        </authorList>
    </citation>
    <scope>NUCLEOTIDE SEQUENCE [LARGE SCALE GENOMIC DNA]</scope>
    <source>
        <strain evidence="5 6">CBS 120377</strain>
    </source>
</reference>
<dbReference type="InterPro" id="IPR008146">
    <property type="entry name" value="Gln_synth_cat_dom"/>
</dbReference>
<organism evidence="5 6">
    <name type="scientific">Mollisia scopiformis</name>
    <name type="common">Conifer needle endophyte fungus</name>
    <name type="synonym">Phialocephala scopiformis</name>
    <dbReference type="NCBI Taxonomy" id="149040"/>
    <lineage>
        <taxon>Eukaryota</taxon>
        <taxon>Fungi</taxon>
        <taxon>Dikarya</taxon>
        <taxon>Ascomycota</taxon>
        <taxon>Pezizomycotina</taxon>
        <taxon>Leotiomycetes</taxon>
        <taxon>Helotiales</taxon>
        <taxon>Mollisiaceae</taxon>
        <taxon>Mollisia</taxon>
    </lineage>
</organism>
<proteinExistence type="inferred from homology"/>
<protein>
    <submittedName>
        <fullName evidence="5">Glutamine synthetase/guanido kinase</fullName>
    </submittedName>
</protein>
<dbReference type="Gene3D" id="3.30.590.10">
    <property type="entry name" value="Glutamine synthetase/guanido kinase, catalytic domain"/>
    <property type="match status" value="1"/>
</dbReference>
<dbReference type="STRING" id="149040.A0A132B4Q5"/>
<evidence type="ECO:0000259" key="4">
    <source>
        <dbReference type="PROSITE" id="PS51987"/>
    </source>
</evidence>
<dbReference type="SUPFAM" id="SSF55931">
    <property type="entry name" value="Glutamine synthetase/guanido kinase"/>
    <property type="match status" value="1"/>
</dbReference>
<feature type="domain" description="GS catalytic" evidence="4">
    <location>
        <begin position="1"/>
        <end position="284"/>
    </location>
</feature>
<gene>
    <name evidence="5" type="ORF">LY89DRAFT_691774</name>
</gene>
<evidence type="ECO:0000256" key="3">
    <source>
        <dbReference type="RuleBase" id="RU000384"/>
    </source>
</evidence>
<dbReference type="KEGG" id="psco:LY89DRAFT_691774"/>
<dbReference type="SMART" id="SM01230">
    <property type="entry name" value="Gln-synt_C"/>
    <property type="match status" value="1"/>
</dbReference>
<dbReference type="InterPro" id="IPR014746">
    <property type="entry name" value="Gln_synth/guanido_kin_cat_dom"/>
</dbReference>
<sequence>MEDGFQQVKMIPNAYSAASLNNKYLPVVEEIVQCITKAGIKVRQFHSEGGPGVFEMSTEPLSPLQAADALVYCHETIKVVCRKHGLHGTVFPKPFEKLTGIGQHHHLSISPSEKEDSFLAGLLDHWKALAALYMPNYDSYFRLQPGQQVTWGTANRSTAIRKINTGHWELRAIDGTANPHLTMLAILTAGMLGLEAGQELKMKDCQEMIFLKHLDEKQAEGHGVTETMSTSLKESLNALRNDKALVDKLGPEIIDKYLKMKEKENENFSQLTLQERKDISMRIF</sequence>
<comment type="similarity">
    <text evidence="2 3">Belongs to the glutamine synthetase family.</text>
</comment>
<dbReference type="GeneID" id="28826130"/>
<evidence type="ECO:0000256" key="1">
    <source>
        <dbReference type="ARBA" id="ARBA00022598"/>
    </source>
</evidence>
<name>A0A132B4Q5_MOLSC</name>
<dbReference type="Pfam" id="PF00120">
    <property type="entry name" value="Gln-synt_C"/>
    <property type="match status" value="1"/>
</dbReference>
<dbReference type="GO" id="GO:0016301">
    <property type="term" value="F:kinase activity"/>
    <property type="evidence" value="ECO:0007669"/>
    <property type="project" value="UniProtKB-KW"/>
</dbReference>
<evidence type="ECO:0000256" key="2">
    <source>
        <dbReference type="PROSITE-ProRule" id="PRU01331"/>
    </source>
</evidence>
<dbReference type="PANTHER" id="PTHR43785:SF2">
    <property type="entry name" value="TYPE-1 GLUTAMINE SYNTHETASE 1"/>
    <property type="match status" value="1"/>
</dbReference>
<dbReference type="RefSeq" id="XP_018061666.1">
    <property type="nucleotide sequence ID" value="XM_018216404.1"/>
</dbReference>
<keyword evidence="1" id="KW-0436">Ligase</keyword>
<dbReference type="PANTHER" id="PTHR43785">
    <property type="entry name" value="GAMMA-GLUTAMYLPUTRESCINE SYNTHETASE"/>
    <property type="match status" value="1"/>
</dbReference>
<keyword evidence="6" id="KW-1185">Reference proteome</keyword>
<evidence type="ECO:0000313" key="6">
    <source>
        <dbReference type="Proteomes" id="UP000070700"/>
    </source>
</evidence>
<dbReference type="GO" id="GO:0004356">
    <property type="term" value="F:glutamine synthetase activity"/>
    <property type="evidence" value="ECO:0007669"/>
    <property type="project" value="InterPro"/>
</dbReference>
<dbReference type="Proteomes" id="UP000070700">
    <property type="component" value="Unassembled WGS sequence"/>
</dbReference>
<dbReference type="OrthoDB" id="3364440at2759"/>